<reference evidence="4 5" key="1">
    <citation type="submission" date="2016-08" db="EMBL/GenBank/DDBJ databases">
        <title>Complete genome sequence of Streptomyces agglomeratus strain 6-3-2, a novel anti-MRSA actinomycete isolated from Wuli of Tebit, China.</title>
        <authorList>
            <person name="Chen X."/>
        </authorList>
    </citation>
    <scope>NUCLEOTIDE SEQUENCE [LARGE SCALE GENOMIC DNA]</scope>
    <source>
        <strain evidence="4 5">6-3-2</strain>
    </source>
</reference>
<dbReference type="InterPro" id="IPR005025">
    <property type="entry name" value="FMN_Rdtase-like_dom"/>
</dbReference>
<dbReference type="PANTHER" id="PTHR43278">
    <property type="entry name" value="NAD(P)H-DEPENDENT FMN-CONTAINING OXIDOREDUCTASE YWQN-RELATED"/>
    <property type="match status" value="1"/>
</dbReference>
<gene>
    <name evidence="4" type="ORF">AS594_03455</name>
</gene>
<dbReference type="Pfam" id="PF03358">
    <property type="entry name" value="FMN_red"/>
    <property type="match status" value="1"/>
</dbReference>
<comment type="caution">
    <text evidence="4">The sequence shown here is derived from an EMBL/GenBank/DDBJ whole genome shotgun (WGS) entry which is preliminary data.</text>
</comment>
<dbReference type="Proteomes" id="UP000095759">
    <property type="component" value="Unassembled WGS sequence"/>
</dbReference>
<keyword evidence="1" id="KW-0285">Flavoprotein</keyword>
<evidence type="ECO:0000313" key="5">
    <source>
        <dbReference type="Proteomes" id="UP000095759"/>
    </source>
</evidence>
<protein>
    <submittedName>
        <fullName evidence="4">Flavodoxin</fullName>
    </submittedName>
</protein>
<organism evidence="4 5">
    <name type="scientific">Streptomyces agglomeratus</name>
    <dbReference type="NCBI Taxonomy" id="285458"/>
    <lineage>
        <taxon>Bacteria</taxon>
        <taxon>Bacillati</taxon>
        <taxon>Actinomycetota</taxon>
        <taxon>Actinomycetes</taxon>
        <taxon>Kitasatosporales</taxon>
        <taxon>Streptomycetaceae</taxon>
        <taxon>Streptomyces</taxon>
    </lineage>
</organism>
<dbReference type="InterPro" id="IPR029039">
    <property type="entry name" value="Flavoprotein-like_sf"/>
</dbReference>
<evidence type="ECO:0000259" key="3">
    <source>
        <dbReference type="Pfam" id="PF03358"/>
    </source>
</evidence>
<evidence type="ECO:0000313" key="4">
    <source>
        <dbReference type="EMBL" id="OEJ29203.1"/>
    </source>
</evidence>
<keyword evidence="5" id="KW-1185">Reference proteome</keyword>
<proteinExistence type="predicted"/>
<accession>A0A1E5PI32</accession>
<feature type="domain" description="NADPH-dependent FMN reductase-like" evidence="3">
    <location>
        <begin position="19"/>
        <end position="137"/>
    </location>
</feature>
<dbReference type="PANTHER" id="PTHR43278:SF4">
    <property type="entry name" value="NAD(P)H-DEPENDENT FMN-CONTAINING OXIDOREDUCTASE YWQN-RELATED"/>
    <property type="match status" value="1"/>
</dbReference>
<dbReference type="AlphaFoldDB" id="A0A1E5PI32"/>
<dbReference type="STRING" id="285458.BGM19_33330"/>
<dbReference type="SUPFAM" id="SSF52218">
    <property type="entry name" value="Flavoproteins"/>
    <property type="match status" value="1"/>
</dbReference>
<sequence length="210" mass="23144">MTGTTDKTGTSSGTDRSFLFVLGSSRPEGNTEILARTAAAQLPAGVPQRWVDLSRLPLPDFQDGRHETEGWPAGENEEELRQATLAATDIVIASPLYWYTLSAHTKRYLDYWSGWLAVPGLDFKERMAGRTLWGVTVMAHSEEVVAGGLEITLSHTAAYLRMRFGGLLLGNGSRPGQVRDDERALIRAKTFFSREAPLALFPYEEEAGAR</sequence>
<evidence type="ECO:0000256" key="2">
    <source>
        <dbReference type="ARBA" id="ARBA00022643"/>
    </source>
</evidence>
<dbReference type="GO" id="GO:0016491">
    <property type="term" value="F:oxidoreductase activity"/>
    <property type="evidence" value="ECO:0007669"/>
    <property type="project" value="InterPro"/>
</dbReference>
<name>A0A1E5PI32_9ACTN</name>
<keyword evidence="2" id="KW-0288">FMN</keyword>
<dbReference type="Gene3D" id="3.40.50.360">
    <property type="match status" value="1"/>
</dbReference>
<evidence type="ECO:0000256" key="1">
    <source>
        <dbReference type="ARBA" id="ARBA00022630"/>
    </source>
</evidence>
<dbReference type="EMBL" id="MEHJ01000001">
    <property type="protein sequence ID" value="OEJ29203.1"/>
    <property type="molecule type" value="Genomic_DNA"/>
</dbReference>
<dbReference type="InterPro" id="IPR051796">
    <property type="entry name" value="ISF_SsuE-like"/>
</dbReference>